<feature type="coiled-coil region" evidence="5">
    <location>
        <begin position="26"/>
        <end position="53"/>
    </location>
</feature>
<feature type="region of interest" description="Disordered" evidence="6">
    <location>
        <begin position="425"/>
        <end position="506"/>
    </location>
</feature>
<evidence type="ECO:0000256" key="3">
    <source>
        <dbReference type="ARBA" id="ARBA00023054"/>
    </source>
</evidence>
<feature type="region of interest" description="Disordered" evidence="6">
    <location>
        <begin position="334"/>
        <end position="408"/>
    </location>
</feature>
<dbReference type="InterPro" id="IPR007940">
    <property type="entry name" value="SH3BP5"/>
</dbReference>
<proteinExistence type="inferred from homology"/>
<feature type="region of interest" description="Disordered" evidence="6">
    <location>
        <begin position="250"/>
        <end position="302"/>
    </location>
</feature>
<feature type="compositionally biased region" description="Polar residues" evidence="6">
    <location>
        <begin position="453"/>
        <end position="468"/>
    </location>
</feature>
<gene>
    <name evidence="7" type="ORF">MEDL_40104</name>
</gene>
<dbReference type="PANTHER" id="PTHR19423:SF8">
    <property type="entry name" value="SH3 DOMAIN-BINDING PROTEIN 5-LIKE"/>
    <property type="match status" value="1"/>
</dbReference>
<accession>A0A8S3T5G2</accession>
<keyword evidence="3 5" id="KW-0175">Coiled coil</keyword>
<dbReference type="GO" id="GO:0005737">
    <property type="term" value="C:cytoplasm"/>
    <property type="evidence" value="ECO:0007669"/>
    <property type="project" value="TreeGrafter"/>
</dbReference>
<evidence type="ECO:0000256" key="5">
    <source>
        <dbReference type="SAM" id="Coils"/>
    </source>
</evidence>
<evidence type="ECO:0000256" key="2">
    <source>
        <dbReference type="ARBA" id="ARBA00022658"/>
    </source>
</evidence>
<dbReference type="OrthoDB" id="446789at2759"/>
<feature type="compositionally biased region" description="Basic and acidic residues" evidence="6">
    <location>
        <begin position="557"/>
        <end position="567"/>
    </location>
</feature>
<dbReference type="Proteomes" id="UP000683360">
    <property type="component" value="Unassembled WGS sequence"/>
</dbReference>
<name>A0A8S3T5G2_MYTED</name>
<feature type="compositionally biased region" description="Low complexity" evidence="6">
    <location>
        <begin position="471"/>
        <end position="487"/>
    </location>
</feature>
<comment type="similarity">
    <text evidence="1">Belongs to the SH3BP5 family.</text>
</comment>
<feature type="compositionally biased region" description="Polar residues" evidence="6">
    <location>
        <begin position="575"/>
        <end position="588"/>
    </location>
</feature>
<dbReference type="GO" id="GO:0004860">
    <property type="term" value="F:protein kinase inhibitor activity"/>
    <property type="evidence" value="ECO:0007669"/>
    <property type="project" value="TreeGrafter"/>
</dbReference>
<comment type="caution">
    <text evidence="7">The sequence shown here is derived from an EMBL/GenBank/DDBJ whole genome shotgun (WGS) entry which is preliminary data.</text>
</comment>
<feature type="compositionally biased region" description="Basic residues" evidence="6">
    <location>
        <begin position="433"/>
        <end position="447"/>
    </location>
</feature>
<evidence type="ECO:0000256" key="4">
    <source>
        <dbReference type="ARBA" id="ARBA00040366"/>
    </source>
</evidence>
<sequence length="619" mass="70450">MAADCQGRLSPISPEILDDEALDPRIHGELERLNKASDDINKLELELDDERAGFRQALSDTTHKLNTLAKKLGSCVEKARPYYDQRHRVLEAHSEAQKVAIRFERACSMHEAAKEMVQLAEQGYMKGEASTDPAWQEMLNHATMKVNEAEKERNESETEHMKTMHNFQESDEKCQKLQKELKRAITKSRPYFELKAAVNQQMEDNKRAIKILEEDVHSAKVMYSEALRNLEKISDSIHQQRIEKQQQIELGERGAGVGSETPSPPPVRQKDKSSIDGQNDVSINSEEYSSNRPLSGYQPNQYSLPSVIHESVERSRNQSYRTAIEHRTSIKEKEEFPVPSLESEYMSLPKTTEYSKNDRDTISTSVRQRELDRTKRNSAIRGSVSSETGSQEQERSPSRSRKSNKLKGGLILRIDSAMDPLAQIYQTEDIQPTRKREKSQKSLHRSQAKSGYIQENRSLPITPTQSNAFCPPRSSPSHSSLSSALSLPEEDRSDAESIASTGPMLDDDQVELLTMEFSEEVFDEEEAKSKRLERRDSQHLNLPSKLSYLEKYIRQTSHDNLDKSKLDDTEDSIEDSTVQMTEKLSSINLEEGPVTTIDKTLTDDSIDEIVDTQEDRNSD</sequence>
<dbReference type="Pfam" id="PF05276">
    <property type="entry name" value="SH3BP5"/>
    <property type="match status" value="1"/>
</dbReference>
<organism evidence="7 8">
    <name type="scientific">Mytilus edulis</name>
    <name type="common">Blue mussel</name>
    <dbReference type="NCBI Taxonomy" id="6550"/>
    <lineage>
        <taxon>Eukaryota</taxon>
        <taxon>Metazoa</taxon>
        <taxon>Spiralia</taxon>
        <taxon>Lophotrochozoa</taxon>
        <taxon>Mollusca</taxon>
        <taxon>Bivalvia</taxon>
        <taxon>Autobranchia</taxon>
        <taxon>Pteriomorphia</taxon>
        <taxon>Mytilida</taxon>
        <taxon>Mytiloidea</taxon>
        <taxon>Mytilidae</taxon>
        <taxon>Mytilinae</taxon>
        <taxon>Mytilus</taxon>
    </lineage>
</organism>
<evidence type="ECO:0000256" key="6">
    <source>
        <dbReference type="SAM" id="MobiDB-lite"/>
    </source>
</evidence>
<reference evidence="7" key="1">
    <citation type="submission" date="2021-03" db="EMBL/GenBank/DDBJ databases">
        <authorList>
            <person name="Bekaert M."/>
        </authorList>
    </citation>
    <scope>NUCLEOTIDE SEQUENCE</scope>
</reference>
<feature type="compositionally biased region" description="Basic and acidic residues" evidence="6">
    <location>
        <begin position="353"/>
        <end position="375"/>
    </location>
</feature>
<dbReference type="GO" id="GO:0005085">
    <property type="term" value="F:guanyl-nucleotide exchange factor activity"/>
    <property type="evidence" value="ECO:0007669"/>
    <property type="project" value="UniProtKB-KW"/>
</dbReference>
<evidence type="ECO:0000313" key="7">
    <source>
        <dbReference type="EMBL" id="CAG2227053.1"/>
    </source>
</evidence>
<keyword evidence="8" id="KW-1185">Reference proteome</keyword>
<dbReference type="AlphaFoldDB" id="A0A8S3T5G2"/>
<feature type="compositionally biased region" description="Polar residues" evidence="6">
    <location>
        <begin position="275"/>
        <end position="302"/>
    </location>
</feature>
<feature type="region of interest" description="Disordered" evidence="6">
    <location>
        <begin position="152"/>
        <end position="172"/>
    </location>
</feature>
<dbReference type="GO" id="GO:0035556">
    <property type="term" value="P:intracellular signal transduction"/>
    <property type="evidence" value="ECO:0007669"/>
    <property type="project" value="InterPro"/>
</dbReference>
<dbReference type="PANTHER" id="PTHR19423">
    <property type="entry name" value="SH3 DOMAIN-BINDING PROTEIN 5"/>
    <property type="match status" value="1"/>
</dbReference>
<feature type="region of interest" description="Disordered" evidence="6">
    <location>
        <begin position="557"/>
        <end position="619"/>
    </location>
</feature>
<evidence type="ECO:0000313" key="8">
    <source>
        <dbReference type="Proteomes" id="UP000683360"/>
    </source>
</evidence>
<dbReference type="EMBL" id="CAJPWZ010001948">
    <property type="protein sequence ID" value="CAG2227053.1"/>
    <property type="molecule type" value="Genomic_DNA"/>
</dbReference>
<protein>
    <recommendedName>
        <fullName evidence="4">SH3 domain-binding protein 5-like</fullName>
    </recommendedName>
</protein>
<keyword evidence="2" id="KW-0344">Guanine-nucleotide releasing factor</keyword>
<evidence type="ECO:0000256" key="1">
    <source>
        <dbReference type="ARBA" id="ARBA00007796"/>
    </source>
</evidence>